<evidence type="ECO:0000313" key="2">
    <source>
        <dbReference type="Proteomes" id="UP000019226"/>
    </source>
</evidence>
<sequence length="58" mass="6046">MDFNALLEPAIQFSSEGIGAQLAKAGEFLYMLLYPSNAEGAVIDNGKGAAEAIQVATK</sequence>
<gene>
    <name evidence="1" type="ORF">CCASEI_13495</name>
</gene>
<name>A0ABM5PTA3_9CORY</name>
<keyword evidence="2" id="KW-1185">Reference proteome</keyword>
<reference evidence="2" key="1">
    <citation type="submission" date="2013-02" db="EMBL/GenBank/DDBJ databases">
        <title>The complete genome sequence of Corynebacterium casei LMG S-19264 (=DSM 44701).</title>
        <authorList>
            <person name="Ruckert C."/>
            <person name="Albersmeier A."/>
            <person name="Kalinowski J."/>
        </authorList>
    </citation>
    <scope>NUCLEOTIDE SEQUENCE [LARGE SCALE GENOMIC DNA]</scope>
    <source>
        <strain evidence="2">LMG S-19264</strain>
    </source>
</reference>
<accession>A0ABM5PTA3</accession>
<evidence type="ECO:0000313" key="1">
    <source>
        <dbReference type="EMBL" id="AHI21249.1"/>
    </source>
</evidence>
<proteinExistence type="predicted"/>
<dbReference type="Proteomes" id="UP000019226">
    <property type="component" value="Chromosome"/>
</dbReference>
<organism evidence="1 2">
    <name type="scientific">Corynebacterium casei LMG S-19264</name>
    <dbReference type="NCBI Taxonomy" id="1285583"/>
    <lineage>
        <taxon>Bacteria</taxon>
        <taxon>Bacillati</taxon>
        <taxon>Actinomycetota</taxon>
        <taxon>Actinomycetes</taxon>
        <taxon>Mycobacteriales</taxon>
        <taxon>Corynebacteriaceae</taxon>
        <taxon>Corynebacterium</taxon>
    </lineage>
</organism>
<dbReference type="EMBL" id="CP004350">
    <property type="protein sequence ID" value="AHI21249.1"/>
    <property type="molecule type" value="Genomic_DNA"/>
</dbReference>
<protein>
    <submittedName>
        <fullName evidence="1">Uncharacterized protein</fullName>
    </submittedName>
</protein>
<dbReference type="RefSeq" id="WP_169731184.1">
    <property type="nucleotide sequence ID" value="NZ_CP004350.1"/>
</dbReference>
<dbReference type="GeneID" id="82879059"/>